<keyword evidence="5" id="KW-0067">ATP-binding</keyword>
<dbReference type="CDD" id="cd03253">
    <property type="entry name" value="ABCC_ATM1_transporter"/>
    <property type="match status" value="1"/>
</dbReference>
<dbReference type="GO" id="GO:0016887">
    <property type="term" value="F:ATP hydrolysis activity"/>
    <property type="evidence" value="ECO:0007669"/>
    <property type="project" value="InterPro"/>
</dbReference>
<feature type="transmembrane region" description="Helical" evidence="8">
    <location>
        <begin position="152"/>
        <end position="176"/>
    </location>
</feature>
<accession>A0A382BMV6</accession>
<dbReference type="SUPFAM" id="SSF90123">
    <property type="entry name" value="ABC transporter transmembrane region"/>
    <property type="match status" value="1"/>
</dbReference>
<dbReference type="Pfam" id="PF00005">
    <property type="entry name" value="ABC_tran"/>
    <property type="match status" value="1"/>
</dbReference>
<feature type="transmembrane region" description="Helical" evidence="8">
    <location>
        <begin position="265"/>
        <end position="288"/>
    </location>
</feature>
<dbReference type="InterPro" id="IPR039421">
    <property type="entry name" value="Type_1_exporter"/>
</dbReference>
<dbReference type="Pfam" id="PF00664">
    <property type="entry name" value="ABC_membrane"/>
    <property type="match status" value="1"/>
</dbReference>
<dbReference type="PROSITE" id="PS00211">
    <property type="entry name" value="ABC_TRANSPORTER_1"/>
    <property type="match status" value="1"/>
</dbReference>
<dbReference type="EMBL" id="UINC01030498">
    <property type="protein sequence ID" value="SVB15004.1"/>
    <property type="molecule type" value="Genomic_DNA"/>
</dbReference>
<evidence type="ECO:0000256" key="7">
    <source>
        <dbReference type="ARBA" id="ARBA00023136"/>
    </source>
</evidence>
<organism evidence="11">
    <name type="scientific">marine metagenome</name>
    <dbReference type="NCBI Taxonomy" id="408172"/>
    <lineage>
        <taxon>unclassified sequences</taxon>
        <taxon>metagenomes</taxon>
        <taxon>ecological metagenomes</taxon>
    </lineage>
</organism>
<proteinExistence type="predicted"/>
<name>A0A382BMV6_9ZZZZ</name>
<dbReference type="GO" id="GO:0006879">
    <property type="term" value="P:intracellular iron ion homeostasis"/>
    <property type="evidence" value="ECO:0007669"/>
    <property type="project" value="TreeGrafter"/>
</dbReference>
<dbReference type="PANTHER" id="PTHR24221">
    <property type="entry name" value="ATP-BINDING CASSETTE SUB-FAMILY B"/>
    <property type="match status" value="1"/>
</dbReference>
<evidence type="ECO:0008006" key="12">
    <source>
        <dbReference type="Google" id="ProtNLM"/>
    </source>
</evidence>
<sequence>MRSLSDERTDHIGQRDHLKTIKALIPYLWPKNATEMRLRVVIALFFLTIAKGITVGVPFIYKTVVDTISVSLETTVIVPVGLLIAYGLARVMAQAFGEFRDAIFAKVAQSAIRQAGLKTFQHLHRLSMRFHLDRQTGGLNRAVERGTKGIDFLLNFMLFNIVPTLLEILLVCTVMWGLFNIWFAVVTFFTVSLYIGWTVGVTEWRIKYRRHMNKMDSEASTKAIDSLLNYETVKYFGNEDHEARRFEAALRSYEKAAIKSKVTLSFLNIGQGLVISIGLTIIMIMAGFGVKNGSMTIGDFVLVNSYLIQLFLPLNFLGFVYREIKQSLTDMEDMFKLIGQRLEIMDVSGAEKLTLSGGEIVFENVGFHYNPDRRILNNMSFKVPSGHTVAIVGPSGAGKSTISRLLYRFYDADEGRILIDNQNIKQVQQDSLRAAIGIVPQDTVLFNDTIYYNISYGRPDAGPSEIENAAQLASIDDFVRSLPDGYNTQVGERGLKLSGGEKQRIAIARTILKSPKILIFDEATSALDTHTEKEIQQALAKVSADCTTVIIAHRLSTVINADEILVLNEGEIVERGTHQDLLALKNFYFRMWIKQQEARKALETLDKSHESILLENGLTTNHAVLSP</sequence>
<feature type="transmembrane region" description="Helical" evidence="8">
    <location>
        <begin position="300"/>
        <end position="321"/>
    </location>
</feature>
<keyword evidence="4" id="KW-0547">Nucleotide-binding</keyword>
<evidence type="ECO:0000256" key="4">
    <source>
        <dbReference type="ARBA" id="ARBA00022741"/>
    </source>
</evidence>
<keyword evidence="3 8" id="KW-0812">Transmembrane</keyword>
<evidence type="ECO:0000256" key="6">
    <source>
        <dbReference type="ARBA" id="ARBA00022989"/>
    </source>
</evidence>
<feature type="transmembrane region" description="Helical" evidence="8">
    <location>
        <begin position="40"/>
        <end position="61"/>
    </location>
</feature>
<feature type="transmembrane region" description="Helical" evidence="8">
    <location>
        <begin position="182"/>
        <end position="204"/>
    </location>
</feature>
<dbReference type="CDD" id="cd18582">
    <property type="entry name" value="ABC_6TM_ATM1_ABCB7"/>
    <property type="match status" value="1"/>
</dbReference>
<evidence type="ECO:0000256" key="2">
    <source>
        <dbReference type="ARBA" id="ARBA00022448"/>
    </source>
</evidence>
<dbReference type="SUPFAM" id="SSF52540">
    <property type="entry name" value="P-loop containing nucleoside triphosphate hydrolases"/>
    <property type="match status" value="1"/>
</dbReference>
<evidence type="ECO:0000256" key="5">
    <source>
        <dbReference type="ARBA" id="ARBA00022840"/>
    </source>
</evidence>
<dbReference type="InterPro" id="IPR017871">
    <property type="entry name" value="ABC_transporter-like_CS"/>
</dbReference>
<evidence type="ECO:0000256" key="1">
    <source>
        <dbReference type="ARBA" id="ARBA00004225"/>
    </source>
</evidence>
<dbReference type="PANTHER" id="PTHR24221:SF402">
    <property type="entry name" value="IRON-SULFUR CLUSTERS TRANSPORTER ABCB7, MITOCHONDRIAL"/>
    <property type="match status" value="1"/>
</dbReference>
<dbReference type="InterPro" id="IPR003593">
    <property type="entry name" value="AAA+_ATPase"/>
</dbReference>
<dbReference type="FunFam" id="3.40.50.300:FF:000186">
    <property type="entry name" value="ATP-binding cassette sub-family B member 7, mitochondrial"/>
    <property type="match status" value="1"/>
</dbReference>
<dbReference type="SMART" id="SM00382">
    <property type="entry name" value="AAA"/>
    <property type="match status" value="1"/>
</dbReference>
<dbReference type="Gene3D" id="3.40.50.300">
    <property type="entry name" value="P-loop containing nucleotide triphosphate hydrolases"/>
    <property type="match status" value="1"/>
</dbReference>
<feature type="domain" description="ABC transmembrane type-1" evidence="10">
    <location>
        <begin position="41"/>
        <end position="326"/>
    </location>
</feature>
<comment type="subcellular location">
    <subcellularLocation>
        <location evidence="1">Mitochondrion membrane</location>
        <topology evidence="1">Multi-pass membrane protein</topology>
    </subcellularLocation>
</comment>
<evidence type="ECO:0000256" key="8">
    <source>
        <dbReference type="SAM" id="Phobius"/>
    </source>
</evidence>
<evidence type="ECO:0000259" key="9">
    <source>
        <dbReference type="PROSITE" id="PS50893"/>
    </source>
</evidence>
<protein>
    <recommendedName>
        <fullName evidence="12">ABC transmembrane type-1 domain-containing protein</fullName>
    </recommendedName>
</protein>
<dbReference type="AlphaFoldDB" id="A0A382BMV6"/>
<dbReference type="GO" id="GO:0140359">
    <property type="term" value="F:ABC-type transporter activity"/>
    <property type="evidence" value="ECO:0007669"/>
    <property type="project" value="InterPro"/>
</dbReference>
<keyword evidence="2" id="KW-0813">Transport</keyword>
<dbReference type="InterPro" id="IPR036640">
    <property type="entry name" value="ABC1_TM_sf"/>
</dbReference>
<dbReference type="Gene3D" id="1.20.1560.10">
    <property type="entry name" value="ABC transporter type 1, transmembrane domain"/>
    <property type="match status" value="1"/>
</dbReference>
<keyword evidence="6 8" id="KW-1133">Transmembrane helix</keyword>
<evidence type="ECO:0000256" key="3">
    <source>
        <dbReference type="ARBA" id="ARBA00022692"/>
    </source>
</evidence>
<dbReference type="InterPro" id="IPR027417">
    <property type="entry name" value="P-loop_NTPase"/>
</dbReference>
<dbReference type="InterPro" id="IPR003439">
    <property type="entry name" value="ABC_transporter-like_ATP-bd"/>
</dbReference>
<dbReference type="GO" id="GO:0005524">
    <property type="term" value="F:ATP binding"/>
    <property type="evidence" value="ECO:0007669"/>
    <property type="project" value="UniProtKB-KW"/>
</dbReference>
<dbReference type="PROSITE" id="PS50893">
    <property type="entry name" value="ABC_TRANSPORTER_2"/>
    <property type="match status" value="1"/>
</dbReference>
<feature type="domain" description="ABC transporter" evidence="9">
    <location>
        <begin position="360"/>
        <end position="594"/>
    </location>
</feature>
<dbReference type="PROSITE" id="PS50929">
    <property type="entry name" value="ABC_TM1F"/>
    <property type="match status" value="1"/>
</dbReference>
<feature type="transmembrane region" description="Helical" evidence="8">
    <location>
        <begin position="67"/>
        <end position="89"/>
    </location>
</feature>
<evidence type="ECO:0000259" key="10">
    <source>
        <dbReference type="PROSITE" id="PS50929"/>
    </source>
</evidence>
<reference evidence="11" key="1">
    <citation type="submission" date="2018-05" db="EMBL/GenBank/DDBJ databases">
        <authorList>
            <person name="Lanie J.A."/>
            <person name="Ng W.-L."/>
            <person name="Kazmierczak K.M."/>
            <person name="Andrzejewski T.M."/>
            <person name="Davidsen T.M."/>
            <person name="Wayne K.J."/>
            <person name="Tettelin H."/>
            <person name="Glass J.I."/>
            <person name="Rusch D."/>
            <person name="Podicherti R."/>
            <person name="Tsui H.-C.T."/>
            <person name="Winkler M.E."/>
        </authorList>
    </citation>
    <scope>NUCLEOTIDE SEQUENCE</scope>
</reference>
<dbReference type="InterPro" id="IPR011527">
    <property type="entry name" value="ABC1_TM_dom"/>
</dbReference>
<keyword evidence="7 8" id="KW-0472">Membrane</keyword>
<evidence type="ECO:0000313" key="11">
    <source>
        <dbReference type="EMBL" id="SVB15004.1"/>
    </source>
</evidence>
<dbReference type="GO" id="GO:0005743">
    <property type="term" value="C:mitochondrial inner membrane"/>
    <property type="evidence" value="ECO:0007669"/>
    <property type="project" value="TreeGrafter"/>
</dbReference>
<gene>
    <name evidence="11" type="ORF">METZ01_LOCUS167858</name>
</gene>